<dbReference type="SUPFAM" id="SSF57850">
    <property type="entry name" value="RING/U-box"/>
    <property type="match status" value="1"/>
</dbReference>
<keyword evidence="1" id="KW-0479">Metal-binding</keyword>
<feature type="domain" description="RING-type" evidence="3">
    <location>
        <begin position="47"/>
        <end position="94"/>
    </location>
</feature>
<evidence type="ECO:0000313" key="4">
    <source>
        <dbReference type="EMBL" id="CAG8727933.1"/>
    </source>
</evidence>
<sequence length="260" mass="29296">MTSELPASPSEIHVDNTEVFQLKALSLNFLRNTSEITDEHIPKLNPCHFCDKEILALPLPLHSFTVLSCGHIYHRICLEKHIVRLKTRFPLCPISSCISPIELIREELSLASEDEDSLVGQGGKRTEVTTYDQATSLIAYVEEIPELSDIIDDAENDDNGNNNHSSQIRMDNSTNQTTEDDIANTQIRSSRETSPRINREQERFRGLLHKLSTPIKGETTETNNEDEGSGGSISQNLARLFQKAIKAEKRVTQAYQEEIH</sequence>
<name>A0A9N9NEZ9_FUNMO</name>
<evidence type="ECO:0000259" key="3">
    <source>
        <dbReference type="PROSITE" id="PS50089"/>
    </source>
</evidence>
<feature type="compositionally biased region" description="Basic and acidic residues" evidence="2">
    <location>
        <begin position="189"/>
        <end position="205"/>
    </location>
</feature>
<feature type="compositionally biased region" description="Polar residues" evidence="2">
    <location>
        <begin position="164"/>
        <end position="188"/>
    </location>
</feature>
<comment type="caution">
    <text evidence="4">The sequence shown here is derived from an EMBL/GenBank/DDBJ whole genome shotgun (WGS) entry which is preliminary data.</text>
</comment>
<feature type="non-terminal residue" evidence="4">
    <location>
        <position position="260"/>
    </location>
</feature>
<feature type="non-terminal residue" evidence="4">
    <location>
        <position position="1"/>
    </location>
</feature>
<gene>
    <name evidence="4" type="ORF">FMOSSE_LOCUS15477</name>
</gene>
<proteinExistence type="predicted"/>
<keyword evidence="1" id="KW-0863">Zinc-finger</keyword>
<dbReference type="InterPro" id="IPR001841">
    <property type="entry name" value="Znf_RING"/>
</dbReference>
<evidence type="ECO:0000256" key="2">
    <source>
        <dbReference type="SAM" id="MobiDB-lite"/>
    </source>
</evidence>
<evidence type="ECO:0000313" key="5">
    <source>
        <dbReference type="Proteomes" id="UP000789375"/>
    </source>
</evidence>
<dbReference type="Proteomes" id="UP000789375">
    <property type="component" value="Unassembled WGS sequence"/>
</dbReference>
<protein>
    <submittedName>
        <fullName evidence="4">11619_t:CDS:1</fullName>
    </submittedName>
</protein>
<reference evidence="4" key="1">
    <citation type="submission" date="2021-06" db="EMBL/GenBank/DDBJ databases">
        <authorList>
            <person name="Kallberg Y."/>
            <person name="Tangrot J."/>
            <person name="Rosling A."/>
        </authorList>
    </citation>
    <scope>NUCLEOTIDE SEQUENCE</scope>
    <source>
        <strain evidence="4">87-6 pot B 2015</strain>
    </source>
</reference>
<dbReference type="PROSITE" id="PS50089">
    <property type="entry name" value="ZF_RING_2"/>
    <property type="match status" value="1"/>
</dbReference>
<keyword evidence="1" id="KW-0862">Zinc</keyword>
<feature type="region of interest" description="Disordered" evidence="2">
    <location>
        <begin position="152"/>
        <end position="233"/>
    </location>
</feature>
<organism evidence="4 5">
    <name type="scientific">Funneliformis mosseae</name>
    <name type="common">Endomycorrhizal fungus</name>
    <name type="synonym">Glomus mosseae</name>
    <dbReference type="NCBI Taxonomy" id="27381"/>
    <lineage>
        <taxon>Eukaryota</taxon>
        <taxon>Fungi</taxon>
        <taxon>Fungi incertae sedis</taxon>
        <taxon>Mucoromycota</taxon>
        <taxon>Glomeromycotina</taxon>
        <taxon>Glomeromycetes</taxon>
        <taxon>Glomerales</taxon>
        <taxon>Glomeraceae</taxon>
        <taxon>Funneliformis</taxon>
    </lineage>
</organism>
<evidence type="ECO:0000256" key="1">
    <source>
        <dbReference type="PROSITE-ProRule" id="PRU00175"/>
    </source>
</evidence>
<dbReference type="GO" id="GO:0008270">
    <property type="term" value="F:zinc ion binding"/>
    <property type="evidence" value="ECO:0007669"/>
    <property type="project" value="UniProtKB-KW"/>
</dbReference>
<keyword evidence="5" id="KW-1185">Reference proteome</keyword>
<accession>A0A9N9NEZ9</accession>
<dbReference type="AlphaFoldDB" id="A0A9N9NEZ9"/>
<dbReference type="EMBL" id="CAJVPP010015826">
    <property type="protein sequence ID" value="CAG8727933.1"/>
    <property type="molecule type" value="Genomic_DNA"/>
</dbReference>